<dbReference type="PANTHER" id="PTHR11496:SF83">
    <property type="entry name" value="HYDROXYACID-OXOACID TRANSHYDROGENASE, MITOCHONDRIAL"/>
    <property type="match status" value="1"/>
</dbReference>
<keyword evidence="1" id="KW-0560">Oxidoreductase</keyword>
<keyword evidence="5" id="KW-1185">Reference proteome</keyword>
<dbReference type="Gene3D" id="3.40.50.1970">
    <property type="match status" value="1"/>
</dbReference>
<evidence type="ECO:0000256" key="1">
    <source>
        <dbReference type="ARBA" id="ARBA00023002"/>
    </source>
</evidence>
<dbReference type="OrthoDB" id="9815791at2"/>
<dbReference type="Proteomes" id="UP000267430">
    <property type="component" value="Unassembled WGS sequence"/>
</dbReference>
<dbReference type="SUPFAM" id="SSF56796">
    <property type="entry name" value="Dehydroquinate synthase-like"/>
    <property type="match status" value="1"/>
</dbReference>
<dbReference type="GO" id="GO:0004022">
    <property type="term" value="F:alcohol dehydrogenase (NAD+) activity"/>
    <property type="evidence" value="ECO:0007669"/>
    <property type="project" value="UniProtKB-ARBA"/>
</dbReference>
<name>A0A3S1B952_9BACI</name>
<dbReference type="PANTHER" id="PTHR11496">
    <property type="entry name" value="ALCOHOL DEHYDROGENASE"/>
    <property type="match status" value="1"/>
</dbReference>
<dbReference type="AlphaFoldDB" id="A0A3S1B952"/>
<dbReference type="InterPro" id="IPR001670">
    <property type="entry name" value="ADH_Fe/GldA"/>
</dbReference>
<dbReference type="RefSeq" id="WP_126863743.1">
    <property type="nucleotide sequence ID" value="NZ_JAUSTX010000005.1"/>
</dbReference>
<evidence type="ECO:0000259" key="2">
    <source>
        <dbReference type="Pfam" id="PF00465"/>
    </source>
</evidence>
<dbReference type="Gene3D" id="1.20.1090.10">
    <property type="entry name" value="Dehydroquinate synthase-like - alpha domain"/>
    <property type="match status" value="1"/>
</dbReference>
<reference evidence="4 5" key="1">
    <citation type="submission" date="2018-12" db="EMBL/GenBank/DDBJ databases">
        <title>Bacillus chawlae sp. nov., Bacillus glennii sp. nov., and Bacillus saganii sp. nov. Isolated from the Vehicle Assembly Building at Kennedy Space Center where the Viking Spacecraft were Assembled.</title>
        <authorList>
            <person name="Seuylemezian A."/>
            <person name="Vaishampayan P."/>
        </authorList>
    </citation>
    <scope>NUCLEOTIDE SEQUENCE [LARGE SCALE GENOMIC DNA]</scope>
    <source>
        <strain evidence="4 5">L5</strain>
    </source>
</reference>
<dbReference type="InterPro" id="IPR039697">
    <property type="entry name" value="Alcohol_dehydrogenase_Fe"/>
</dbReference>
<protein>
    <submittedName>
        <fullName evidence="4">Iron-containing alcohol dehydrogenase</fullName>
    </submittedName>
</protein>
<dbReference type="GO" id="GO:0046872">
    <property type="term" value="F:metal ion binding"/>
    <property type="evidence" value="ECO:0007669"/>
    <property type="project" value="InterPro"/>
</dbReference>
<proteinExistence type="predicted"/>
<dbReference type="FunFam" id="3.40.50.1970:FF:000003">
    <property type="entry name" value="Alcohol dehydrogenase, iron-containing"/>
    <property type="match status" value="1"/>
</dbReference>
<accession>A0A3S1B952</accession>
<evidence type="ECO:0000313" key="4">
    <source>
        <dbReference type="EMBL" id="RUQ30958.1"/>
    </source>
</evidence>
<dbReference type="CDD" id="cd08551">
    <property type="entry name" value="Fe-ADH"/>
    <property type="match status" value="1"/>
</dbReference>
<dbReference type="Pfam" id="PF25137">
    <property type="entry name" value="ADH_Fe_C"/>
    <property type="match status" value="1"/>
</dbReference>
<organism evidence="4 5">
    <name type="scientific">Peribacillus cavernae</name>
    <dbReference type="NCBI Taxonomy" id="1674310"/>
    <lineage>
        <taxon>Bacteria</taxon>
        <taxon>Bacillati</taxon>
        <taxon>Bacillota</taxon>
        <taxon>Bacilli</taxon>
        <taxon>Bacillales</taxon>
        <taxon>Bacillaceae</taxon>
        <taxon>Peribacillus</taxon>
    </lineage>
</organism>
<gene>
    <name evidence="4" type="ORF">ELQ35_05035</name>
</gene>
<dbReference type="Pfam" id="PF00465">
    <property type="entry name" value="Fe-ADH"/>
    <property type="match status" value="1"/>
</dbReference>
<dbReference type="InterPro" id="IPR056798">
    <property type="entry name" value="ADH_Fe_C"/>
</dbReference>
<comment type="caution">
    <text evidence="4">The sequence shown here is derived from an EMBL/GenBank/DDBJ whole genome shotgun (WGS) entry which is preliminary data.</text>
</comment>
<dbReference type="EMBL" id="RYZZ01000006">
    <property type="protein sequence ID" value="RUQ30958.1"/>
    <property type="molecule type" value="Genomic_DNA"/>
</dbReference>
<evidence type="ECO:0000313" key="5">
    <source>
        <dbReference type="Proteomes" id="UP000267430"/>
    </source>
</evidence>
<feature type="domain" description="Fe-containing alcohol dehydrogenase-like C-terminal" evidence="3">
    <location>
        <begin position="188"/>
        <end position="376"/>
    </location>
</feature>
<evidence type="ECO:0000259" key="3">
    <source>
        <dbReference type="Pfam" id="PF25137"/>
    </source>
</evidence>
<feature type="domain" description="Alcohol dehydrogenase iron-type/glycerol dehydrogenase GldA" evidence="2">
    <location>
        <begin position="10"/>
        <end position="176"/>
    </location>
</feature>
<sequence length="390" mass="42379">MEFGTFRSQTRIVHGVGSSCRTGTEALELGMKKILILTDPIIRKVGCTKEIEVGLKDEGIPYIIYDHVSVDPGIEEVEHVVTLVQGEGIDGIIAVGGGSVICCAKAVALLLTNPGDLREFEGRFKADVPLFPLICVPTTAGSGSEVSPNFLISDKEKNWKMTFFGDYYAKLAILDPLLLKSLPSGPAINASLDALTHAIEAYLSNQSSLFSDALALQAASLIYKNIVESSLTDDIDAKHTVLIASTMANIACGNAGLTLVHAVTYGLPELEHGFACGVMLPYVMEFNRTACIERMADLAIAFGCEPYGKSKDELSIECIEKIKELYQKLSFVDQLPDKVDRNNISEIIEGTLNAPMIHFNIRQPSKSDIKLMIESAFDGWRGNEVEESVL</sequence>